<keyword evidence="2" id="KW-1185">Reference proteome</keyword>
<dbReference type="InParanoid" id="A0A3P8UVQ8"/>
<dbReference type="Ensembl" id="ENSCSET00000004401.1">
    <property type="protein sequence ID" value="ENSCSEP00000004345.1"/>
    <property type="gene ID" value="ENSCSEG00000002823.1"/>
</dbReference>
<evidence type="ECO:0000313" key="2">
    <source>
        <dbReference type="Proteomes" id="UP000265120"/>
    </source>
</evidence>
<name>A0A3P8UVQ8_CYNSE</name>
<evidence type="ECO:0000313" key="1">
    <source>
        <dbReference type="Ensembl" id="ENSCSEP00000004345.1"/>
    </source>
</evidence>
<protein>
    <submittedName>
        <fullName evidence="1">Uncharacterized protein</fullName>
    </submittedName>
</protein>
<dbReference type="Proteomes" id="UP000265120">
    <property type="component" value="Chromosome 1"/>
</dbReference>
<proteinExistence type="predicted"/>
<organism evidence="1 2">
    <name type="scientific">Cynoglossus semilaevis</name>
    <name type="common">Tongue sole</name>
    <dbReference type="NCBI Taxonomy" id="244447"/>
    <lineage>
        <taxon>Eukaryota</taxon>
        <taxon>Metazoa</taxon>
        <taxon>Chordata</taxon>
        <taxon>Craniata</taxon>
        <taxon>Vertebrata</taxon>
        <taxon>Euteleostomi</taxon>
        <taxon>Actinopterygii</taxon>
        <taxon>Neopterygii</taxon>
        <taxon>Teleostei</taxon>
        <taxon>Neoteleostei</taxon>
        <taxon>Acanthomorphata</taxon>
        <taxon>Carangaria</taxon>
        <taxon>Pleuronectiformes</taxon>
        <taxon>Pleuronectoidei</taxon>
        <taxon>Cynoglossidae</taxon>
        <taxon>Cynoglossinae</taxon>
        <taxon>Cynoglossus</taxon>
    </lineage>
</organism>
<reference evidence="1" key="2">
    <citation type="submission" date="2025-08" db="UniProtKB">
        <authorList>
            <consortium name="Ensembl"/>
        </authorList>
    </citation>
    <scope>IDENTIFICATION</scope>
</reference>
<reference evidence="1" key="3">
    <citation type="submission" date="2025-09" db="UniProtKB">
        <authorList>
            <consortium name="Ensembl"/>
        </authorList>
    </citation>
    <scope>IDENTIFICATION</scope>
</reference>
<accession>A0A3P8UVQ8</accession>
<reference evidence="1 2" key="1">
    <citation type="journal article" date="2014" name="Nat. Genet.">
        <title>Whole-genome sequence of a flatfish provides insights into ZW sex chromosome evolution and adaptation to a benthic lifestyle.</title>
        <authorList>
            <person name="Chen S."/>
            <person name="Zhang G."/>
            <person name="Shao C."/>
            <person name="Huang Q."/>
            <person name="Liu G."/>
            <person name="Zhang P."/>
            <person name="Song W."/>
            <person name="An N."/>
            <person name="Chalopin D."/>
            <person name="Volff J.N."/>
            <person name="Hong Y."/>
            <person name="Li Q."/>
            <person name="Sha Z."/>
            <person name="Zhou H."/>
            <person name="Xie M."/>
            <person name="Yu Q."/>
            <person name="Liu Y."/>
            <person name="Xiang H."/>
            <person name="Wang N."/>
            <person name="Wu K."/>
            <person name="Yang C."/>
            <person name="Zhou Q."/>
            <person name="Liao X."/>
            <person name="Yang L."/>
            <person name="Hu Q."/>
            <person name="Zhang J."/>
            <person name="Meng L."/>
            <person name="Jin L."/>
            <person name="Tian Y."/>
            <person name="Lian J."/>
            <person name="Yang J."/>
            <person name="Miao G."/>
            <person name="Liu S."/>
            <person name="Liang Z."/>
            <person name="Yan F."/>
            <person name="Li Y."/>
            <person name="Sun B."/>
            <person name="Zhang H."/>
            <person name="Zhang J."/>
            <person name="Zhu Y."/>
            <person name="Du M."/>
            <person name="Zhao Y."/>
            <person name="Schartl M."/>
            <person name="Tang Q."/>
            <person name="Wang J."/>
        </authorList>
    </citation>
    <scope>NUCLEOTIDE SEQUENCE</scope>
</reference>
<sequence>MFPAIKAQHEGVDVCINNAGLPTAYTPLRGRNVTLLVTGCTVGPQEALRESNSGIKAACMTPGDTGDTASLPSIIIIEKVFRSRGRSIATWYSSCTGGGSGCVERRFLQINVDVFLHPSLKPSVFSGEDMYILIHKGVSFVLQMKMKS</sequence>
<dbReference type="AlphaFoldDB" id="A0A3P8UVQ8"/>